<dbReference type="InterPro" id="IPR029016">
    <property type="entry name" value="GAF-like_dom_sf"/>
</dbReference>
<evidence type="ECO:0000256" key="2">
    <source>
        <dbReference type="ARBA" id="ARBA00023125"/>
    </source>
</evidence>
<evidence type="ECO:0000259" key="4">
    <source>
        <dbReference type="PROSITE" id="PS51077"/>
    </source>
</evidence>
<dbReference type="PROSITE" id="PS51077">
    <property type="entry name" value="HTH_ICLR"/>
    <property type="match status" value="1"/>
</dbReference>
<evidence type="ECO:0000313" key="7">
    <source>
        <dbReference type="Proteomes" id="UP001056535"/>
    </source>
</evidence>
<sequence length="255" mass="26841">MGTGGAVESTNGRGGLGTVRNAVRLLELLGEGPAYQQLTDLAERSQMSIPTVHRLLRSLVLADLAVQDSQTSRYGLGPELTRLSNHYLSRLPLLGALGPYLSQLRDQLDSTVHVATLVHGEVVYIDRVDGADRGPYRDTHRVAPALSTAGGRLLAARGSDESWQRALDRASALDLVAAEATKARGQWAGADFLALEPDDPTVSAEVAVPLVDGQGTTVAALAANVDNTSDTERVAKIASHLARASRAAGRTLGHA</sequence>
<dbReference type="Proteomes" id="UP001056535">
    <property type="component" value="Chromosome"/>
</dbReference>
<feature type="domain" description="HTH iclR-type" evidence="4">
    <location>
        <begin position="16"/>
        <end position="78"/>
    </location>
</feature>
<dbReference type="PROSITE" id="PS51078">
    <property type="entry name" value="ICLR_ED"/>
    <property type="match status" value="1"/>
</dbReference>
<keyword evidence="1" id="KW-0805">Transcription regulation</keyword>
<evidence type="ECO:0000256" key="1">
    <source>
        <dbReference type="ARBA" id="ARBA00023015"/>
    </source>
</evidence>
<proteinExistence type="predicted"/>
<evidence type="ECO:0000313" key="6">
    <source>
        <dbReference type="EMBL" id="USQ77290.1"/>
    </source>
</evidence>
<evidence type="ECO:0000256" key="3">
    <source>
        <dbReference type="ARBA" id="ARBA00023163"/>
    </source>
</evidence>
<dbReference type="RefSeq" id="WP_252622265.1">
    <property type="nucleotide sequence ID" value="NZ_CP099490.1"/>
</dbReference>
<dbReference type="InterPro" id="IPR005471">
    <property type="entry name" value="Tscrpt_reg_IclR_N"/>
</dbReference>
<gene>
    <name evidence="6" type="ORF">NF557_05080</name>
</gene>
<keyword evidence="2" id="KW-0238">DNA-binding</keyword>
<evidence type="ECO:0000259" key="5">
    <source>
        <dbReference type="PROSITE" id="PS51078"/>
    </source>
</evidence>
<feature type="domain" description="IclR-ED" evidence="5">
    <location>
        <begin position="79"/>
        <end position="254"/>
    </location>
</feature>
<dbReference type="SMART" id="SM00346">
    <property type="entry name" value="HTH_ICLR"/>
    <property type="match status" value="1"/>
</dbReference>
<dbReference type="PANTHER" id="PTHR30136:SF35">
    <property type="entry name" value="HTH-TYPE TRANSCRIPTIONAL REGULATOR RV1719"/>
    <property type="match status" value="1"/>
</dbReference>
<dbReference type="InterPro" id="IPR036388">
    <property type="entry name" value="WH-like_DNA-bd_sf"/>
</dbReference>
<dbReference type="EMBL" id="CP099490">
    <property type="protein sequence ID" value="USQ77290.1"/>
    <property type="molecule type" value="Genomic_DNA"/>
</dbReference>
<dbReference type="Gene3D" id="3.30.450.40">
    <property type="match status" value="1"/>
</dbReference>
<dbReference type="Pfam" id="PF09339">
    <property type="entry name" value="HTH_IclR"/>
    <property type="match status" value="1"/>
</dbReference>
<dbReference type="InterPro" id="IPR014757">
    <property type="entry name" value="Tscrpt_reg_IclR_C"/>
</dbReference>
<accession>A0ABY4YKF9</accession>
<dbReference type="SUPFAM" id="SSF46785">
    <property type="entry name" value="Winged helix' DNA-binding domain"/>
    <property type="match status" value="1"/>
</dbReference>
<dbReference type="SUPFAM" id="SSF55781">
    <property type="entry name" value="GAF domain-like"/>
    <property type="match status" value="1"/>
</dbReference>
<keyword evidence="3" id="KW-0804">Transcription</keyword>
<dbReference type="InterPro" id="IPR036390">
    <property type="entry name" value="WH_DNA-bd_sf"/>
</dbReference>
<organism evidence="6 7">
    <name type="scientific">Ornithinimicrobium cryptoxanthini</name>
    <dbReference type="NCBI Taxonomy" id="2934161"/>
    <lineage>
        <taxon>Bacteria</taxon>
        <taxon>Bacillati</taxon>
        <taxon>Actinomycetota</taxon>
        <taxon>Actinomycetes</taxon>
        <taxon>Micrococcales</taxon>
        <taxon>Ornithinimicrobiaceae</taxon>
        <taxon>Ornithinimicrobium</taxon>
    </lineage>
</organism>
<keyword evidence="7" id="KW-1185">Reference proteome</keyword>
<dbReference type="Pfam" id="PF01614">
    <property type="entry name" value="IclR_C"/>
    <property type="match status" value="1"/>
</dbReference>
<dbReference type="InterPro" id="IPR050707">
    <property type="entry name" value="HTH_MetabolicPath_Reg"/>
</dbReference>
<name>A0ABY4YKF9_9MICO</name>
<dbReference type="Gene3D" id="1.10.10.10">
    <property type="entry name" value="Winged helix-like DNA-binding domain superfamily/Winged helix DNA-binding domain"/>
    <property type="match status" value="1"/>
</dbReference>
<reference evidence="6" key="1">
    <citation type="submission" date="2022-06" db="EMBL/GenBank/DDBJ databases">
        <title>Ornithinimicrobium JY.X270.</title>
        <authorList>
            <person name="Huang Y."/>
        </authorList>
    </citation>
    <scope>NUCLEOTIDE SEQUENCE</scope>
    <source>
        <strain evidence="6">JY.X270</strain>
    </source>
</reference>
<dbReference type="PANTHER" id="PTHR30136">
    <property type="entry name" value="HELIX-TURN-HELIX TRANSCRIPTIONAL REGULATOR, ICLR FAMILY"/>
    <property type="match status" value="1"/>
</dbReference>
<protein>
    <submittedName>
        <fullName evidence="6">Helix-turn-helix domain-containing protein</fullName>
    </submittedName>
</protein>